<dbReference type="AlphaFoldDB" id="A0A5B7ICS2"/>
<keyword evidence="3" id="KW-1185">Reference proteome</keyword>
<organism evidence="2 3">
    <name type="scientific">Portunus trituberculatus</name>
    <name type="common">Swimming crab</name>
    <name type="synonym">Neptunus trituberculatus</name>
    <dbReference type="NCBI Taxonomy" id="210409"/>
    <lineage>
        <taxon>Eukaryota</taxon>
        <taxon>Metazoa</taxon>
        <taxon>Ecdysozoa</taxon>
        <taxon>Arthropoda</taxon>
        <taxon>Crustacea</taxon>
        <taxon>Multicrustacea</taxon>
        <taxon>Malacostraca</taxon>
        <taxon>Eumalacostraca</taxon>
        <taxon>Eucarida</taxon>
        <taxon>Decapoda</taxon>
        <taxon>Pleocyemata</taxon>
        <taxon>Brachyura</taxon>
        <taxon>Eubrachyura</taxon>
        <taxon>Portunoidea</taxon>
        <taxon>Portunidae</taxon>
        <taxon>Portuninae</taxon>
        <taxon>Portunus</taxon>
    </lineage>
</organism>
<proteinExistence type="predicted"/>
<evidence type="ECO:0000256" key="1">
    <source>
        <dbReference type="SAM" id="MobiDB-lite"/>
    </source>
</evidence>
<evidence type="ECO:0000313" key="3">
    <source>
        <dbReference type="Proteomes" id="UP000324222"/>
    </source>
</evidence>
<dbReference type="EMBL" id="VSRR010052925">
    <property type="protein sequence ID" value="MPC80073.1"/>
    <property type="molecule type" value="Genomic_DNA"/>
</dbReference>
<comment type="caution">
    <text evidence="2">The sequence shown here is derived from an EMBL/GenBank/DDBJ whole genome shotgun (WGS) entry which is preliminary data.</text>
</comment>
<feature type="compositionally biased region" description="Basic and acidic residues" evidence="1">
    <location>
        <begin position="24"/>
        <end position="45"/>
    </location>
</feature>
<name>A0A5B7ICS2_PORTR</name>
<sequence>MHPSEEQETAVGGPCGGKSSFPLRPEDDVSRARSVTSREPDRARETTYWDYNGSERWLRWLTGYLVPMRTIRFKKRPHMI</sequence>
<dbReference type="Proteomes" id="UP000324222">
    <property type="component" value="Unassembled WGS sequence"/>
</dbReference>
<feature type="region of interest" description="Disordered" evidence="1">
    <location>
        <begin position="1"/>
        <end position="45"/>
    </location>
</feature>
<protein>
    <submittedName>
        <fullName evidence="2">Uncharacterized protein</fullName>
    </submittedName>
</protein>
<accession>A0A5B7ICS2</accession>
<evidence type="ECO:0000313" key="2">
    <source>
        <dbReference type="EMBL" id="MPC80073.1"/>
    </source>
</evidence>
<gene>
    <name evidence="2" type="ORF">E2C01_074638</name>
</gene>
<reference evidence="2 3" key="1">
    <citation type="submission" date="2019-05" db="EMBL/GenBank/DDBJ databases">
        <title>Another draft genome of Portunus trituberculatus and its Hox gene families provides insights of decapod evolution.</title>
        <authorList>
            <person name="Jeong J.-H."/>
            <person name="Song I."/>
            <person name="Kim S."/>
            <person name="Choi T."/>
            <person name="Kim D."/>
            <person name="Ryu S."/>
            <person name="Kim W."/>
        </authorList>
    </citation>
    <scope>NUCLEOTIDE SEQUENCE [LARGE SCALE GENOMIC DNA]</scope>
    <source>
        <tissue evidence="2">Muscle</tissue>
    </source>
</reference>